<comment type="caution">
    <text evidence="2">The sequence shown here is derived from an EMBL/GenBank/DDBJ whole genome shotgun (WGS) entry which is preliminary data.</text>
</comment>
<proteinExistence type="predicted"/>
<gene>
    <name evidence="2" type="ORF">B0H67DRAFT_195346</name>
</gene>
<sequence length="326" mass="34469">MGGSGLGEARPHEGGGEVASEENTVMGDRGLRPSELVRAEVAVVAVVPVAVAGIGVAAGARFWSSTWSGWREDEEEAGGLGMALAVVVGSCFSYGGGASPSSLRPSSGRTARLRVPRAPLPLPLPKYHGLPPAAVRAHRPPEDAAAVPGVGAPRTQASSMSRSLKPRERGGLCGLLGDGREAASRLRWRRRRACKHTAKPAMMTTMPTGIRTQTQGLLFETLLSLLPKEGPFEELKPGGPPPPLKGLLDILVGPRTSYPRVLGAWVWRVGDNSLSGVEPKWGFVTAGQRVSASLRRESMGRRIINEGRRSTTSVASFCVDYLCKKG</sequence>
<protein>
    <submittedName>
        <fullName evidence="2">Uncharacterized protein</fullName>
    </submittedName>
</protein>
<organism evidence="2 3">
    <name type="scientific">Lasiosphaeris hirsuta</name>
    <dbReference type="NCBI Taxonomy" id="260670"/>
    <lineage>
        <taxon>Eukaryota</taxon>
        <taxon>Fungi</taxon>
        <taxon>Dikarya</taxon>
        <taxon>Ascomycota</taxon>
        <taxon>Pezizomycotina</taxon>
        <taxon>Sordariomycetes</taxon>
        <taxon>Sordariomycetidae</taxon>
        <taxon>Sordariales</taxon>
        <taxon>Lasiosphaeriaceae</taxon>
        <taxon>Lasiosphaeris</taxon>
    </lineage>
</organism>
<evidence type="ECO:0000313" key="3">
    <source>
        <dbReference type="Proteomes" id="UP001172102"/>
    </source>
</evidence>
<reference evidence="2" key="1">
    <citation type="submission" date="2023-06" db="EMBL/GenBank/DDBJ databases">
        <title>Genome-scale phylogeny and comparative genomics of the fungal order Sordariales.</title>
        <authorList>
            <consortium name="Lawrence Berkeley National Laboratory"/>
            <person name="Hensen N."/>
            <person name="Bonometti L."/>
            <person name="Westerberg I."/>
            <person name="Brannstrom I.O."/>
            <person name="Guillou S."/>
            <person name="Cros-Aarteil S."/>
            <person name="Calhoun S."/>
            <person name="Haridas S."/>
            <person name="Kuo A."/>
            <person name="Mondo S."/>
            <person name="Pangilinan J."/>
            <person name="Riley R."/>
            <person name="Labutti K."/>
            <person name="Andreopoulos B."/>
            <person name="Lipzen A."/>
            <person name="Chen C."/>
            <person name="Yanf M."/>
            <person name="Daum C."/>
            <person name="Ng V."/>
            <person name="Clum A."/>
            <person name="Steindorff A."/>
            <person name="Ohm R."/>
            <person name="Martin F."/>
            <person name="Silar P."/>
            <person name="Natvig D."/>
            <person name="Lalanne C."/>
            <person name="Gautier V."/>
            <person name="Ament-Velasquez S.L."/>
            <person name="Kruys A."/>
            <person name="Hutchinson M.I."/>
            <person name="Powell A.J."/>
            <person name="Barry K."/>
            <person name="Miller A.N."/>
            <person name="Grigoriev I.V."/>
            <person name="Debuchy R."/>
            <person name="Gladieux P."/>
            <person name="Thoren M.H."/>
            <person name="Johannesson H."/>
        </authorList>
    </citation>
    <scope>NUCLEOTIDE SEQUENCE</scope>
    <source>
        <strain evidence="2">SMH4607-1</strain>
    </source>
</reference>
<dbReference type="AlphaFoldDB" id="A0AA40E199"/>
<dbReference type="EMBL" id="JAUKUA010000003">
    <property type="protein sequence ID" value="KAK0720576.1"/>
    <property type="molecule type" value="Genomic_DNA"/>
</dbReference>
<evidence type="ECO:0000256" key="1">
    <source>
        <dbReference type="SAM" id="MobiDB-lite"/>
    </source>
</evidence>
<accession>A0AA40E199</accession>
<feature type="region of interest" description="Disordered" evidence="1">
    <location>
        <begin position="1"/>
        <end position="27"/>
    </location>
</feature>
<evidence type="ECO:0000313" key="2">
    <source>
        <dbReference type="EMBL" id="KAK0720576.1"/>
    </source>
</evidence>
<name>A0AA40E199_9PEZI</name>
<keyword evidence="3" id="KW-1185">Reference proteome</keyword>
<feature type="region of interest" description="Disordered" evidence="1">
    <location>
        <begin position="142"/>
        <end position="168"/>
    </location>
</feature>
<dbReference type="Proteomes" id="UP001172102">
    <property type="component" value="Unassembled WGS sequence"/>
</dbReference>